<keyword evidence="7" id="KW-1185">Reference proteome</keyword>
<evidence type="ECO:0000256" key="5">
    <source>
        <dbReference type="ARBA" id="ARBA00023136"/>
    </source>
</evidence>
<protein>
    <recommendedName>
        <fullName evidence="8">Transmembrane protein 126A</fullName>
    </recommendedName>
</protein>
<dbReference type="InterPro" id="IPR009801">
    <property type="entry name" value="TMEM126"/>
</dbReference>
<dbReference type="EMBL" id="JAIPUX010001232">
    <property type="protein sequence ID" value="KAH0625225.1"/>
    <property type="molecule type" value="Genomic_DNA"/>
</dbReference>
<evidence type="ECO:0008006" key="8">
    <source>
        <dbReference type="Google" id="ProtNLM"/>
    </source>
</evidence>
<gene>
    <name evidence="6" type="ORF">JD844_033518</name>
</gene>
<evidence type="ECO:0000256" key="1">
    <source>
        <dbReference type="ARBA" id="ARBA00004225"/>
    </source>
</evidence>
<evidence type="ECO:0000313" key="6">
    <source>
        <dbReference type="EMBL" id="KAH0625225.1"/>
    </source>
</evidence>
<proteinExistence type="predicted"/>
<evidence type="ECO:0000256" key="3">
    <source>
        <dbReference type="ARBA" id="ARBA00022989"/>
    </source>
</evidence>
<dbReference type="PANTHER" id="PTHR16296:SF2">
    <property type="entry name" value="TRANSMEMBRANE PROTEIN 126A"/>
    <property type="match status" value="1"/>
</dbReference>
<evidence type="ECO:0000256" key="2">
    <source>
        <dbReference type="ARBA" id="ARBA00022692"/>
    </source>
</evidence>
<dbReference type="Pfam" id="PF07114">
    <property type="entry name" value="TMEM126"/>
    <property type="match status" value="1"/>
</dbReference>
<evidence type="ECO:0000256" key="4">
    <source>
        <dbReference type="ARBA" id="ARBA00023128"/>
    </source>
</evidence>
<keyword evidence="5" id="KW-0472">Membrane</keyword>
<sequence length="200" mass="22318">MELCLPLLSLQGQDVSGTKMAGEFLEPAVEKKVNITRRDRSEILKERFERLPAADQRILNITQARFASSLPMAVLPFITTTAVYESSVNQPLMEGDLNCATCALIRGGLIGASVGSLYPVLLALPLNAGLATRYNTSPMPNKENMLQYWKSICKPVFNKIKFAVILQIAFGTYLSSKHHEIYLKMLRMPEPGRDTEELKE</sequence>
<organism evidence="6 7">
    <name type="scientific">Phrynosoma platyrhinos</name>
    <name type="common">Desert horned lizard</name>
    <dbReference type="NCBI Taxonomy" id="52577"/>
    <lineage>
        <taxon>Eukaryota</taxon>
        <taxon>Metazoa</taxon>
        <taxon>Chordata</taxon>
        <taxon>Craniata</taxon>
        <taxon>Vertebrata</taxon>
        <taxon>Euteleostomi</taxon>
        <taxon>Lepidosauria</taxon>
        <taxon>Squamata</taxon>
        <taxon>Bifurcata</taxon>
        <taxon>Unidentata</taxon>
        <taxon>Episquamata</taxon>
        <taxon>Toxicofera</taxon>
        <taxon>Iguania</taxon>
        <taxon>Phrynosomatidae</taxon>
        <taxon>Phrynosomatinae</taxon>
        <taxon>Phrynosoma</taxon>
    </lineage>
</organism>
<comment type="caution">
    <text evidence="6">The sequence shown here is derived from an EMBL/GenBank/DDBJ whole genome shotgun (WGS) entry which is preliminary data.</text>
</comment>
<name>A0ABQ7T655_PHRPL</name>
<accession>A0ABQ7T655</accession>
<reference evidence="6 7" key="1">
    <citation type="journal article" date="2022" name="Gigascience">
        <title>A chromosome-level genome assembly and annotation of the desert horned lizard, Phrynosoma platyrhinos, provides insight into chromosomal rearrangements among reptiles.</title>
        <authorList>
            <person name="Koochekian N."/>
            <person name="Ascanio A."/>
            <person name="Farleigh K."/>
            <person name="Card D.C."/>
            <person name="Schield D.R."/>
            <person name="Castoe T.A."/>
            <person name="Jezkova T."/>
        </authorList>
    </citation>
    <scope>NUCLEOTIDE SEQUENCE [LARGE SCALE GENOMIC DNA]</scope>
    <source>
        <strain evidence="6">NK-2021</strain>
    </source>
</reference>
<keyword evidence="4" id="KW-0496">Mitochondrion</keyword>
<evidence type="ECO:0000313" key="7">
    <source>
        <dbReference type="Proteomes" id="UP000826234"/>
    </source>
</evidence>
<dbReference type="Proteomes" id="UP000826234">
    <property type="component" value="Unassembled WGS sequence"/>
</dbReference>
<dbReference type="PANTHER" id="PTHR16296">
    <property type="entry name" value="UNCHARACTERIZED HYPOTHALAMUS PROTEIN HT007"/>
    <property type="match status" value="1"/>
</dbReference>
<keyword evidence="2" id="KW-0812">Transmembrane</keyword>
<keyword evidence="3" id="KW-1133">Transmembrane helix</keyword>
<comment type="subcellular location">
    <subcellularLocation>
        <location evidence="1">Mitochondrion membrane</location>
        <topology evidence="1">Multi-pass membrane protein</topology>
    </subcellularLocation>
</comment>